<organism evidence="1 2">
    <name type="scientific">Lactuca virosa</name>
    <dbReference type="NCBI Taxonomy" id="75947"/>
    <lineage>
        <taxon>Eukaryota</taxon>
        <taxon>Viridiplantae</taxon>
        <taxon>Streptophyta</taxon>
        <taxon>Embryophyta</taxon>
        <taxon>Tracheophyta</taxon>
        <taxon>Spermatophyta</taxon>
        <taxon>Magnoliopsida</taxon>
        <taxon>eudicotyledons</taxon>
        <taxon>Gunneridae</taxon>
        <taxon>Pentapetalae</taxon>
        <taxon>asterids</taxon>
        <taxon>campanulids</taxon>
        <taxon>Asterales</taxon>
        <taxon>Asteraceae</taxon>
        <taxon>Cichorioideae</taxon>
        <taxon>Cichorieae</taxon>
        <taxon>Lactucinae</taxon>
        <taxon>Lactuca</taxon>
    </lineage>
</organism>
<dbReference type="EMBL" id="CAKMRJ010002636">
    <property type="protein sequence ID" value="CAH1429278.1"/>
    <property type="molecule type" value="Genomic_DNA"/>
</dbReference>
<dbReference type="Proteomes" id="UP001157418">
    <property type="component" value="Unassembled WGS sequence"/>
</dbReference>
<protein>
    <submittedName>
        <fullName evidence="1">Uncharacterized protein</fullName>
    </submittedName>
</protein>
<evidence type="ECO:0000313" key="1">
    <source>
        <dbReference type="EMBL" id="CAH1429278.1"/>
    </source>
</evidence>
<accession>A0AAU9MN53</accession>
<comment type="caution">
    <text evidence="1">The sequence shown here is derived from an EMBL/GenBank/DDBJ whole genome shotgun (WGS) entry which is preliminary data.</text>
</comment>
<sequence length="96" mass="10993">MKADPSSPVKNRMEPLHRENVKKFNPNHYPGYDISTDTKIYPNRETNDNKIIIGASYPKGSNGLTDLVKKTFFHLMNHNDDAIKRIPCVKFMMGKA</sequence>
<gene>
    <name evidence="1" type="ORF">LVIROSA_LOCUS16149</name>
</gene>
<keyword evidence="2" id="KW-1185">Reference proteome</keyword>
<proteinExistence type="predicted"/>
<reference evidence="1 2" key="1">
    <citation type="submission" date="2022-01" db="EMBL/GenBank/DDBJ databases">
        <authorList>
            <person name="Xiong W."/>
            <person name="Schranz E."/>
        </authorList>
    </citation>
    <scope>NUCLEOTIDE SEQUENCE [LARGE SCALE GENOMIC DNA]</scope>
</reference>
<name>A0AAU9MN53_9ASTR</name>
<evidence type="ECO:0000313" key="2">
    <source>
        <dbReference type="Proteomes" id="UP001157418"/>
    </source>
</evidence>
<dbReference type="AlphaFoldDB" id="A0AAU9MN53"/>